<comment type="caution">
    <text evidence="2">The sequence shown here is derived from an EMBL/GenBank/DDBJ whole genome shotgun (WGS) entry which is preliminary data.</text>
</comment>
<evidence type="ECO:0000313" key="2">
    <source>
        <dbReference type="EMBL" id="OVE54581.1"/>
    </source>
</evidence>
<organism evidence="2 3">
    <name type="scientific">Chryseobacterium mucoviscidosis</name>
    <dbReference type="NCBI Taxonomy" id="1945581"/>
    <lineage>
        <taxon>Bacteria</taxon>
        <taxon>Pseudomonadati</taxon>
        <taxon>Bacteroidota</taxon>
        <taxon>Flavobacteriia</taxon>
        <taxon>Flavobacteriales</taxon>
        <taxon>Weeksellaceae</taxon>
        <taxon>Chryseobacterium group</taxon>
        <taxon>Chryseobacterium</taxon>
    </lineage>
</organism>
<dbReference type="Pfam" id="PF13585">
    <property type="entry name" value="CHU_C"/>
    <property type="match status" value="1"/>
</dbReference>
<proteinExistence type="predicted"/>
<gene>
    <name evidence="2" type="ORF">B0E34_18935</name>
</gene>
<keyword evidence="2" id="KW-0456">Lyase</keyword>
<protein>
    <submittedName>
        <fullName evidence="2">Chromophore lyase</fullName>
    </submittedName>
</protein>
<dbReference type="Gene3D" id="2.60.120.380">
    <property type="match status" value="1"/>
</dbReference>
<dbReference type="InterPro" id="IPR026341">
    <property type="entry name" value="T9SS_type_B"/>
</dbReference>
<evidence type="ECO:0000313" key="3">
    <source>
        <dbReference type="Proteomes" id="UP000196355"/>
    </source>
</evidence>
<keyword evidence="3" id="KW-1185">Reference proteome</keyword>
<accession>A0A202BT18</accession>
<dbReference type="Proteomes" id="UP000196355">
    <property type="component" value="Unassembled WGS sequence"/>
</dbReference>
<dbReference type="NCBIfam" id="TIGR04131">
    <property type="entry name" value="Bac_Flav_CTERM"/>
    <property type="match status" value="1"/>
</dbReference>
<name>A0A202BT18_9FLAO</name>
<evidence type="ECO:0000256" key="1">
    <source>
        <dbReference type="SAM" id="SignalP"/>
    </source>
</evidence>
<dbReference type="EMBL" id="MVAG01000148">
    <property type="protein sequence ID" value="OVE54581.1"/>
    <property type="molecule type" value="Genomic_DNA"/>
</dbReference>
<dbReference type="AlphaFoldDB" id="A0A202BT18"/>
<dbReference type="RefSeq" id="WP_087712018.1">
    <property type="nucleotide sequence ID" value="NZ_MVAG01000148.1"/>
</dbReference>
<dbReference type="GO" id="GO:0016829">
    <property type="term" value="F:lyase activity"/>
    <property type="evidence" value="ECO:0007669"/>
    <property type="project" value="UniProtKB-KW"/>
</dbReference>
<keyword evidence="1" id="KW-0732">Signal</keyword>
<feature type="chain" id="PRO_5012600401" evidence="1">
    <location>
        <begin position="19"/>
        <end position="698"/>
    </location>
</feature>
<sequence>MKKTLLLFLLLISSFIFAQADCSSALAVCGNSSITYSPTGIGAVNENLGGCLSSGEHNSIWYKFTIATGGTLTFDLVPTDPGADYDWAIYGPNVNCASLGSPVRCNAATVIGVGASTGMNMTSTIISAAGGSLTPYCKYMDVLPGQTYYLYIDNWVDVFNPTMAPFSLNWGGTATLASPFTDPNIQTQPFLPPGVPAANPANPREIIVCENPMVFNFSTLTSGILNGNSNFQISYHTSQNEALSGANPIVSPITVNTATTYYYSIHYQDPANPNNPINSCRQVGAFKFKYGNISGTNVTLYSCNNNNAGTGIYDLTSAAVFGDPTAVKVYYNSLSDLNAGINPITNITNFVSAEGTVYVKITSQYGCVAIAQIILKFYPVVVVTEATLRTCFIEANPSTGAFNLSFAAVTTQSGTTKKYYPSLADAQNGTNEIVLFSNYIAPNGVIYVKVFNSNNCFAIAKVNLVVIQPVYSNVLKDKIICMEDRTTLDAGSGFTSYEWSTGATTQTINNVGVGTYWVKLKSGDCITKQSVKVYASEQPVISSVDITNNTITVNVSGGTAPYKYSLDGIKWQDSNVFTNLPRGDSRVFVKDAYNCEPIDITVVVPNLVNVITPNGDGVNDVIDYSALGYKQNLVLSVFDRYGTLVFKADKFRNYTWDGTIGGKKVPTGTYWYSVSWNENDKKNTLFKYSGWVMVKNRE</sequence>
<reference evidence="3" key="1">
    <citation type="submission" date="2017-02" db="EMBL/GenBank/DDBJ databases">
        <authorList>
            <person name="Tetz G."/>
            <person name="Tetz V."/>
        </authorList>
    </citation>
    <scope>NUCLEOTIDE SEQUENCE [LARGE SCALE GENOMIC DNA]</scope>
    <source>
        <strain evidence="3">VT16-26</strain>
    </source>
</reference>
<feature type="signal peptide" evidence="1">
    <location>
        <begin position="1"/>
        <end position="18"/>
    </location>
</feature>